<gene>
    <name evidence="1" type="ORF">U9M48_018260</name>
</gene>
<dbReference type="EMBL" id="CP144748">
    <property type="protein sequence ID" value="WVZ69484.1"/>
    <property type="molecule type" value="Genomic_DNA"/>
</dbReference>
<protein>
    <submittedName>
        <fullName evidence="1">Uncharacterized protein</fullName>
    </submittedName>
</protein>
<feature type="non-terminal residue" evidence="1">
    <location>
        <position position="261"/>
    </location>
</feature>
<name>A0AAQ3TB41_PASNO</name>
<accession>A0AAQ3TB41</accession>
<reference evidence="1 2" key="1">
    <citation type="submission" date="2024-02" db="EMBL/GenBank/DDBJ databases">
        <title>High-quality chromosome-scale genome assembly of Pensacola bahiagrass (Paspalum notatum Flugge var. saurae).</title>
        <authorList>
            <person name="Vega J.M."/>
            <person name="Podio M."/>
            <person name="Orjuela J."/>
            <person name="Siena L.A."/>
            <person name="Pessino S.C."/>
            <person name="Combes M.C."/>
            <person name="Mariac C."/>
            <person name="Albertini E."/>
            <person name="Pupilli F."/>
            <person name="Ortiz J.P.A."/>
            <person name="Leblanc O."/>
        </authorList>
    </citation>
    <scope>NUCLEOTIDE SEQUENCE [LARGE SCALE GENOMIC DNA]</scope>
    <source>
        <strain evidence="1">R1</strain>
        <tissue evidence="1">Leaf</tissue>
    </source>
</reference>
<keyword evidence="2" id="KW-1185">Reference proteome</keyword>
<evidence type="ECO:0000313" key="2">
    <source>
        <dbReference type="Proteomes" id="UP001341281"/>
    </source>
</evidence>
<proteinExistence type="predicted"/>
<organism evidence="1 2">
    <name type="scientific">Paspalum notatum var. saurae</name>
    <dbReference type="NCBI Taxonomy" id="547442"/>
    <lineage>
        <taxon>Eukaryota</taxon>
        <taxon>Viridiplantae</taxon>
        <taxon>Streptophyta</taxon>
        <taxon>Embryophyta</taxon>
        <taxon>Tracheophyta</taxon>
        <taxon>Spermatophyta</taxon>
        <taxon>Magnoliopsida</taxon>
        <taxon>Liliopsida</taxon>
        <taxon>Poales</taxon>
        <taxon>Poaceae</taxon>
        <taxon>PACMAD clade</taxon>
        <taxon>Panicoideae</taxon>
        <taxon>Andropogonodae</taxon>
        <taxon>Paspaleae</taxon>
        <taxon>Paspalinae</taxon>
        <taxon>Paspalum</taxon>
    </lineage>
</organism>
<evidence type="ECO:0000313" key="1">
    <source>
        <dbReference type="EMBL" id="WVZ69484.1"/>
    </source>
</evidence>
<dbReference type="AlphaFoldDB" id="A0AAQ3TB41"/>
<sequence length="261" mass="28365">ERGASLKAFQQICILCSRYRLQEYTGNNQWKFSQDEKYLILPLKRRNHIILEHDTILLPHNPVMEGHGKKKGKKSSSIYVAACHKRIVERHPSKAKITNLELAVAVSQNVLGLEVPVEDTCGVDVLHASEQLVEEELVVLGREVVVGLDDLVEVGLHELEDDVDVAELAARGREHDVLDLDDVRVAQQAEQLDLAEDAGGVGDVLEDVVDLLDGDALAGAGVDGGGDDAVAALADHLGDLVPARLAIVREERRLPGALVTP</sequence>
<dbReference type="Proteomes" id="UP001341281">
    <property type="component" value="Chromosome 04"/>
</dbReference>